<accession>A0ABP5EYJ4</accession>
<evidence type="ECO:0000256" key="1">
    <source>
        <dbReference type="SAM" id="MobiDB-lite"/>
    </source>
</evidence>
<evidence type="ECO:0000313" key="3">
    <source>
        <dbReference type="Proteomes" id="UP001500751"/>
    </source>
</evidence>
<organism evidence="2 3">
    <name type="scientific">Catenulispora yoronensis</name>
    <dbReference type="NCBI Taxonomy" id="450799"/>
    <lineage>
        <taxon>Bacteria</taxon>
        <taxon>Bacillati</taxon>
        <taxon>Actinomycetota</taxon>
        <taxon>Actinomycetes</taxon>
        <taxon>Catenulisporales</taxon>
        <taxon>Catenulisporaceae</taxon>
        <taxon>Catenulispora</taxon>
    </lineage>
</organism>
<gene>
    <name evidence="2" type="ORF">GCM10009839_02660</name>
</gene>
<keyword evidence="3" id="KW-1185">Reference proteome</keyword>
<reference evidence="3" key="1">
    <citation type="journal article" date="2019" name="Int. J. Syst. Evol. Microbiol.">
        <title>The Global Catalogue of Microorganisms (GCM) 10K type strain sequencing project: providing services to taxonomists for standard genome sequencing and annotation.</title>
        <authorList>
            <consortium name="The Broad Institute Genomics Platform"/>
            <consortium name="The Broad Institute Genome Sequencing Center for Infectious Disease"/>
            <person name="Wu L."/>
            <person name="Ma J."/>
        </authorList>
    </citation>
    <scope>NUCLEOTIDE SEQUENCE [LARGE SCALE GENOMIC DNA]</scope>
    <source>
        <strain evidence="3">JCM 16014</strain>
    </source>
</reference>
<protein>
    <submittedName>
        <fullName evidence="2">Uncharacterized protein</fullName>
    </submittedName>
</protein>
<feature type="region of interest" description="Disordered" evidence="1">
    <location>
        <begin position="1"/>
        <end position="32"/>
    </location>
</feature>
<sequence>MDLPAPFGPTMPVTRPGPRVNVTPRNAATGPKLLLTPETSTTAAGAAGVAPGGGVDVGVDEAEVEEETEDRGCCAMVAGVRGGR</sequence>
<dbReference type="EMBL" id="BAAAQN010000001">
    <property type="protein sequence ID" value="GAA2011876.1"/>
    <property type="molecule type" value="Genomic_DNA"/>
</dbReference>
<proteinExistence type="predicted"/>
<evidence type="ECO:0000313" key="2">
    <source>
        <dbReference type="EMBL" id="GAA2011876.1"/>
    </source>
</evidence>
<dbReference type="Proteomes" id="UP001500751">
    <property type="component" value="Unassembled WGS sequence"/>
</dbReference>
<name>A0ABP5EYJ4_9ACTN</name>
<comment type="caution">
    <text evidence="2">The sequence shown here is derived from an EMBL/GenBank/DDBJ whole genome shotgun (WGS) entry which is preliminary data.</text>
</comment>